<proteinExistence type="inferred from homology"/>
<feature type="binding site" evidence="9">
    <location>
        <position position="71"/>
    </location>
    <ligand>
        <name>Mg(2+)</name>
        <dbReference type="ChEBI" id="CHEBI:18420"/>
    </ligand>
</feature>
<dbReference type="InterPro" id="IPR027417">
    <property type="entry name" value="P-loop_NTPase"/>
</dbReference>
<dbReference type="InterPro" id="IPR008824">
    <property type="entry name" value="RuvB-like_N"/>
</dbReference>
<feature type="binding site" evidence="9">
    <location>
        <position position="26"/>
    </location>
    <ligand>
        <name>ATP</name>
        <dbReference type="ChEBI" id="CHEBI:30616"/>
    </ligand>
</feature>
<dbReference type="GO" id="GO:0006310">
    <property type="term" value="P:DNA recombination"/>
    <property type="evidence" value="ECO:0007669"/>
    <property type="project" value="UniProtKB-UniRule"/>
</dbReference>
<sequence length="344" mass="37502">MKKADPGSKDLSEKSPDEEKLFNSLRAAAWDEFIGQEKVKQSLQIGLSAAKKRSEPMEHTLLYGPPGLGKTTLSHLIAREMGTNIRVTSGPAIERAGDLASILTNLEPGDILFIDEIHRLSKVVEETLYPAMEDFALDIVVGKGPSARTLRLELPHITIVGATTRIGLISAPLRDRFGITHRLSFYSPEDLTEIAKKAAVKLDLPIAQGAALELAKRARGTPRIALKLLKRVRDYSQVHGTGTVTSEMLTRALDILEVDPLGLDDSDRRFLLAIIDKFGGGPVGLETLAATLSEDIGTLQEVVEPYLMQIGFVKRTPRGRMTTPAAYFHLGKTPPVSAGQEKLL</sequence>
<dbReference type="GO" id="GO:0016887">
    <property type="term" value="F:ATP hydrolysis activity"/>
    <property type="evidence" value="ECO:0007669"/>
    <property type="project" value="RHEA"/>
</dbReference>
<dbReference type="GO" id="GO:0009378">
    <property type="term" value="F:four-way junction helicase activity"/>
    <property type="evidence" value="ECO:0007669"/>
    <property type="project" value="InterPro"/>
</dbReference>
<dbReference type="GO" id="GO:0000400">
    <property type="term" value="F:four-way junction DNA binding"/>
    <property type="evidence" value="ECO:0007669"/>
    <property type="project" value="UniProtKB-UniRule"/>
</dbReference>
<feature type="binding site" evidence="9">
    <location>
        <position position="176"/>
    </location>
    <ligand>
        <name>ATP</name>
        <dbReference type="ChEBI" id="CHEBI:30616"/>
    </ligand>
</feature>
<dbReference type="Pfam" id="PF17864">
    <property type="entry name" value="AAA_lid_4"/>
    <property type="match status" value="1"/>
</dbReference>
<keyword evidence="7 9" id="KW-0233">DNA recombination</keyword>
<dbReference type="InterPro" id="IPR004605">
    <property type="entry name" value="DNA_helicase_Holl-junc_RuvB"/>
</dbReference>
<reference evidence="11 12" key="1">
    <citation type="journal article" date="2016" name="Nat. Commun.">
        <title>Thousands of microbial genomes shed light on interconnected biogeochemical processes in an aquifer system.</title>
        <authorList>
            <person name="Anantharaman K."/>
            <person name="Brown C.T."/>
            <person name="Hug L.A."/>
            <person name="Sharon I."/>
            <person name="Castelle C.J."/>
            <person name="Probst A.J."/>
            <person name="Thomas B.C."/>
            <person name="Singh A."/>
            <person name="Wilkins M.J."/>
            <person name="Karaoz U."/>
            <person name="Brodie E.L."/>
            <person name="Williams K.H."/>
            <person name="Hubbard S.S."/>
            <person name="Banfield J.F."/>
        </authorList>
    </citation>
    <scope>NUCLEOTIDE SEQUENCE [LARGE SCALE GENOMIC DNA]</scope>
</reference>
<dbReference type="GO" id="GO:0006281">
    <property type="term" value="P:DNA repair"/>
    <property type="evidence" value="ECO:0007669"/>
    <property type="project" value="UniProtKB-UniRule"/>
</dbReference>
<dbReference type="Gene3D" id="3.40.50.300">
    <property type="entry name" value="P-loop containing nucleotide triphosphate hydrolases"/>
    <property type="match status" value="1"/>
</dbReference>
<comment type="function">
    <text evidence="9">The RuvA-RuvB-RuvC complex processes Holliday junction (HJ) DNA during genetic recombination and DNA repair, while the RuvA-RuvB complex plays an important role in the rescue of blocked DNA replication forks via replication fork reversal (RFR). RuvA specifically binds to HJ cruciform DNA, conferring on it an open structure. The RuvB hexamer acts as an ATP-dependent pump, pulling dsDNA into and through the RuvAB complex. RuvB forms 2 homohexamers on either side of HJ DNA bound by 1 or 2 RuvA tetramers; 4 subunits per hexamer contact DNA at a time. Coordinated motions by a converter formed by DNA-disengaged RuvB subunits stimulates ATP hydrolysis and nucleotide exchange. Immobilization of the converter enables RuvB to convert the ATP-contained energy into a lever motion, pulling 2 nucleotides of DNA out of the RuvA tetramer per ATP hydrolyzed, thus driving DNA branch migration. The RuvB motors rotate together with the DNA substrate, which together with the progressing nucleotide cycle form the mechanistic basis for DNA recombination by continuous HJ branch migration. Branch migration allows RuvC to scan DNA until it finds its consensus sequence, where it cleaves and resolves cruciform DNA.</text>
</comment>
<comment type="subunit">
    <text evidence="9">Homohexamer. Forms an RuvA(8)-RuvB(12)-Holliday junction (HJ) complex. HJ DNA is sandwiched between 2 RuvA tetramers; dsDNA enters through RuvA and exits via RuvB. An RuvB hexamer assembles on each DNA strand where it exits the tetramer. Each RuvB hexamer is contacted by two RuvA subunits (via domain III) on 2 adjacent RuvB subunits; this complex drives branch migration. In the full resolvosome a probable DNA-RuvA(4)-RuvB(12)-RuvC(2) complex forms which resolves the HJ.</text>
</comment>
<feature type="binding site" evidence="9">
    <location>
        <begin position="133"/>
        <end position="135"/>
    </location>
    <ligand>
        <name>ATP</name>
        <dbReference type="ChEBI" id="CHEBI:30616"/>
    </ligand>
</feature>
<dbReference type="InterPro" id="IPR008823">
    <property type="entry name" value="RuvB_wg_C"/>
</dbReference>
<dbReference type="InterPro" id="IPR003593">
    <property type="entry name" value="AAA+_ATPase"/>
</dbReference>
<evidence type="ECO:0000256" key="1">
    <source>
        <dbReference type="ARBA" id="ARBA00022490"/>
    </source>
</evidence>
<feature type="domain" description="AAA+ ATPase" evidence="10">
    <location>
        <begin position="56"/>
        <end position="189"/>
    </location>
</feature>
<feature type="binding site" evidence="9">
    <location>
        <position position="186"/>
    </location>
    <ligand>
        <name>ATP</name>
        <dbReference type="ChEBI" id="CHEBI:30616"/>
    </ligand>
</feature>
<dbReference type="GO" id="GO:0005524">
    <property type="term" value="F:ATP binding"/>
    <property type="evidence" value="ECO:0007669"/>
    <property type="project" value="UniProtKB-UniRule"/>
</dbReference>
<dbReference type="PANTHER" id="PTHR42848">
    <property type="match status" value="1"/>
</dbReference>
<comment type="caution">
    <text evidence="11">The sequence shown here is derived from an EMBL/GenBank/DDBJ whole genome shotgun (WGS) entry which is preliminary data.</text>
</comment>
<dbReference type="CDD" id="cd00009">
    <property type="entry name" value="AAA"/>
    <property type="match status" value="1"/>
</dbReference>
<feature type="binding site" evidence="9">
    <location>
        <position position="223"/>
    </location>
    <ligand>
        <name>ATP</name>
        <dbReference type="ChEBI" id="CHEBI:30616"/>
    </ligand>
</feature>
<protein>
    <recommendedName>
        <fullName evidence="9">Holliday junction branch migration complex subunit RuvB</fullName>
        <ecNumber evidence="9">3.6.4.-</ecNumber>
    </recommendedName>
</protein>
<dbReference type="InterPro" id="IPR036388">
    <property type="entry name" value="WH-like_DNA-bd_sf"/>
</dbReference>
<dbReference type="SMART" id="SM00382">
    <property type="entry name" value="AAA"/>
    <property type="match status" value="1"/>
</dbReference>
<evidence type="ECO:0000256" key="9">
    <source>
        <dbReference type="HAMAP-Rule" id="MF_00016"/>
    </source>
</evidence>
<comment type="catalytic activity">
    <reaction evidence="9">
        <text>ATP + H2O = ADP + phosphate + H(+)</text>
        <dbReference type="Rhea" id="RHEA:13065"/>
        <dbReference type="ChEBI" id="CHEBI:15377"/>
        <dbReference type="ChEBI" id="CHEBI:15378"/>
        <dbReference type="ChEBI" id="CHEBI:30616"/>
        <dbReference type="ChEBI" id="CHEBI:43474"/>
        <dbReference type="ChEBI" id="CHEBI:456216"/>
    </reaction>
</comment>
<feature type="binding site" evidence="9">
    <location>
        <position position="315"/>
    </location>
    <ligand>
        <name>DNA</name>
        <dbReference type="ChEBI" id="CHEBI:16991"/>
    </ligand>
</feature>
<evidence type="ECO:0000256" key="6">
    <source>
        <dbReference type="ARBA" id="ARBA00023125"/>
    </source>
</evidence>
<feature type="region of interest" description="Head domain (RuvB-H)" evidence="9">
    <location>
        <begin position="260"/>
        <end position="344"/>
    </location>
</feature>
<evidence type="ECO:0000313" key="11">
    <source>
        <dbReference type="EMBL" id="OGG19396.1"/>
    </source>
</evidence>
<name>A0A1F6A420_9BACT</name>
<dbReference type="PANTHER" id="PTHR42848:SF1">
    <property type="entry name" value="HOLLIDAY JUNCTION BRANCH MIGRATION COMPLEX SUBUNIT RUVB"/>
    <property type="match status" value="1"/>
</dbReference>
<accession>A0A1F6A420</accession>
<dbReference type="GO" id="GO:0005737">
    <property type="term" value="C:cytoplasm"/>
    <property type="evidence" value="ECO:0007669"/>
    <property type="project" value="UniProtKB-SubCell"/>
</dbReference>
<dbReference type="Proteomes" id="UP000177871">
    <property type="component" value="Unassembled WGS sequence"/>
</dbReference>
<comment type="caution">
    <text evidence="9">Lacks conserved residue(s) required for the propagation of feature annotation.</text>
</comment>
<keyword evidence="4 9" id="KW-0378">Hydrolase</keyword>
<dbReference type="Pfam" id="PF05491">
    <property type="entry name" value="WHD_RuvB"/>
    <property type="match status" value="1"/>
</dbReference>
<dbReference type="Gene3D" id="1.10.8.60">
    <property type="match status" value="1"/>
</dbReference>
<dbReference type="SUPFAM" id="SSF52540">
    <property type="entry name" value="P-loop containing nucleoside triphosphate hydrolases"/>
    <property type="match status" value="1"/>
</dbReference>
<dbReference type="Gene3D" id="1.10.10.10">
    <property type="entry name" value="Winged helix-like DNA-binding domain superfamily/Winged helix DNA-binding domain"/>
    <property type="match status" value="1"/>
</dbReference>
<feature type="binding site" evidence="9">
    <location>
        <position position="72"/>
    </location>
    <ligand>
        <name>ATP</name>
        <dbReference type="ChEBI" id="CHEBI:30616"/>
    </ligand>
</feature>
<dbReference type="STRING" id="1798381.A2721_02620"/>
<dbReference type="InterPro" id="IPR041445">
    <property type="entry name" value="AAA_lid_4"/>
</dbReference>
<keyword evidence="2 9" id="KW-0547">Nucleotide-binding</keyword>
<keyword evidence="3 9" id="KW-0227">DNA damage</keyword>
<evidence type="ECO:0000256" key="8">
    <source>
        <dbReference type="ARBA" id="ARBA00023204"/>
    </source>
</evidence>
<organism evidence="11 12">
    <name type="scientific">Candidatus Gottesmanbacteria bacterium RIFCSPHIGHO2_01_FULL_47_48</name>
    <dbReference type="NCBI Taxonomy" id="1798381"/>
    <lineage>
        <taxon>Bacteria</taxon>
        <taxon>Candidatus Gottesmaniibacteriota</taxon>
    </lineage>
</organism>
<evidence type="ECO:0000256" key="4">
    <source>
        <dbReference type="ARBA" id="ARBA00022801"/>
    </source>
</evidence>
<dbReference type="InterPro" id="IPR036390">
    <property type="entry name" value="WH_DNA-bd_sf"/>
</dbReference>
<keyword evidence="1 9" id="KW-0963">Cytoplasm</keyword>
<evidence type="ECO:0000256" key="5">
    <source>
        <dbReference type="ARBA" id="ARBA00022840"/>
    </source>
</evidence>
<keyword evidence="6 9" id="KW-0238">DNA-binding</keyword>
<dbReference type="NCBIfam" id="NF000868">
    <property type="entry name" value="PRK00080.1"/>
    <property type="match status" value="1"/>
</dbReference>
<evidence type="ECO:0000256" key="7">
    <source>
        <dbReference type="ARBA" id="ARBA00023172"/>
    </source>
</evidence>
<dbReference type="SUPFAM" id="SSF46785">
    <property type="entry name" value="Winged helix' DNA-binding domain"/>
    <property type="match status" value="1"/>
</dbReference>
<comment type="similarity">
    <text evidence="9">Belongs to the RuvB family.</text>
</comment>
<comment type="subcellular location">
    <subcellularLocation>
        <location evidence="9">Cytoplasm</location>
    </subcellularLocation>
</comment>
<dbReference type="HAMAP" id="MF_00016">
    <property type="entry name" value="DNA_HJ_migration_RuvB"/>
    <property type="match status" value="1"/>
</dbReference>
<keyword evidence="8 9" id="KW-0234">DNA repair</keyword>
<feature type="binding site" evidence="9">
    <location>
        <position position="70"/>
    </location>
    <ligand>
        <name>ATP</name>
        <dbReference type="ChEBI" id="CHEBI:30616"/>
    </ligand>
</feature>
<feature type="region of interest" description="Small ATPAse domain (RuvB-S)" evidence="9">
    <location>
        <begin position="187"/>
        <end position="257"/>
    </location>
</feature>
<dbReference type="GO" id="GO:0048476">
    <property type="term" value="C:Holliday junction resolvase complex"/>
    <property type="evidence" value="ECO:0007669"/>
    <property type="project" value="UniProtKB-UniRule"/>
</dbReference>
<evidence type="ECO:0000313" key="12">
    <source>
        <dbReference type="Proteomes" id="UP000177871"/>
    </source>
</evidence>
<dbReference type="AlphaFoldDB" id="A0A1F6A420"/>
<feature type="binding site" evidence="9">
    <location>
        <position position="320"/>
    </location>
    <ligand>
        <name>DNA</name>
        <dbReference type="ChEBI" id="CHEBI:16991"/>
    </ligand>
</feature>
<gene>
    <name evidence="9" type="primary">ruvB</name>
    <name evidence="11" type="ORF">A2721_02620</name>
</gene>
<keyword evidence="11" id="KW-0347">Helicase</keyword>
<dbReference type="NCBIfam" id="TIGR00635">
    <property type="entry name" value="ruvB"/>
    <property type="match status" value="1"/>
</dbReference>
<dbReference type="EMBL" id="MFJK01000007">
    <property type="protein sequence ID" value="OGG19396.1"/>
    <property type="molecule type" value="Genomic_DNA"/>
</dbReference>
<feature type="binding site" evidence="9">
    <location>
        <position position="67"/>
    </location>
    <ligand>
        <name>ATP</name>
        <dbReference type="ChEBI" id="CHEBI:30616"/>
    </ligand>
</feature>
<feature type="binding site" evidence="9">
    <location>
        <position position="25"/>
    </location>
    <ligand>
        <name>ATP</name>
        <dbReference type="ChEBI" id="CHEBI:30616"/>
    </ligand>
</feature>
<evidence type="ECO:0000259" key="10">
    <source>
        <dbReference type="SMART" id="SM00382"/>
    </source>
</evidence>
<dbReference type="Pfam" id="PF05496">
    <property type="entry name" value="RuvB_N"/>
    <property type="match status" value="1"/>
</dbReference>
<evidence type="ECO:0000256" key="3">
    <source>
        <dbReference type="ARBA" id="ARBA00022763"/>
    </source>
</evidence>
<keyword evidence="5 9" id="KW-0067">ATP-binding</keyword>
<evidence type="ECO:0000256" key="2">
    <source>
        <dbReference type="ARBA" id="ARBA00022741"/>
    </source>
</evidence>
<feature type="binding site" evidence="9">
    <location>
        <position position="71"/>
    </location>
    <ligand>
        <name>ATP</name>
        <dbReference type="ChEBI" id="CHEBI:30616"/>
    </ligand>
</feature>
<dbReference type="EC" id="3.6.4.-" evidence="9"/>
<comment type="domain">
    <text evidence="9">Has 3 domains, the large (RuvB-L) and small ATPase (RuvB-S) domains and the C-terminal head (RuvB-H) domain. The head domain binds DNA, while the ATPase domains jointly bind ATP, ADP or are empty depending on the state of the subunit in the translocation cycle. During a single DNA translocation step the structure of each domain remains the same, but their relative positions change.</text>
</comment>